<accession>A0AA38TBP0</accession>
<name>A0AA38TBP0_9ASTR</name>
<feature type="compositionally biased region" description="Acidic residues" evidence="1">
    <location>
        <begin position="54"/>
        <end position="65"/>
    </location>
</feature>
<evidence type="ECO:0000313" key="3">
    <source>
        <dbReference type="Proteomes" id="UP001172457"/>
    </source>
</evidence>
<dbReference type="EMBL" id="JARYMX010000004">
    <property type="protein sequence ID" value="KAJ9554028.1"/>
    <property type="molecule type" value="Genomic_DNA"/>
</dbReference>
<feature type="compositionally biased region" description="Low complexity" evidence="1">
    <location>
        <begin position="20"/>
        <end position="32"/>
    </location>
</feature>
<gene>
    <name evidence="2" type="ORF">OSB04_018073</name>
</gene>
<dbReference type="AlphaFoldDB" id="A0AA38TBP0"/>
<dbReference type="Proteomes" id="UP001172457">
    <property type="component" value="Chromosome 4"/>
</dbReference>
<keyword evidence="3" id="KW-1185">Reference proteome</keyword>
<reference evidence="2" key="1">
    <citation type="submission" date="2023-03" db="EMBL/GenBank/DDBJ databases">
        <title>Chromosome-scale reference genome and RAD-based genetic map of yellow starthistle (Centaurea solstitialis) reveal putative structural variation and QTLs associated with invader traits.</title>
        <authorList>
            <person name="Reatini B."/>
            <person name="Cang F.A."/>
            <person name="Jiang Q."/>
            <person name="Mckibben M.T.W."/>
            <person name="Barker M.S."/>
            <person name="Rieseberg L.H."/>
            <person name="Dlugosch K.M."/>
        </authorList>
    </citation>
    <scope>NUCLEOTIDE SEQUENCE</scope>
    <source>
        <strain evidence="2">CAN-66</strain>
        <tissue evidence="2">Leaf</tissue>
    </source>
</reference>
<feature type="region of interest" description="Disordered" evidence="1">
    <location>
        <begin position="20"/>
        <end position="84"/>
    </location>
</feature>
<feature type="compositionally biased region" description="Basic residues" evidence="1">
    <location>
        <begin position="73"/>
        <end position="82"/>
    </location>
</feature>
<organism evidence="2 3">
    <name type="scientific">Centaurea solstitialis</name>
    <name type="common">yellow star-thistle</name>
    <dbReference type="NCBI Taxonomy" id="347529"/>
    <lineage>
        <taxon>Eukaryota</taxon>
        <taxon>Viridiplantae</taxon>
        <taxon>Streptophyta</taxon>
        <taxon>Embryophyta</taxon>
        <taxon>Tracheophyta</taxon>
        <taxon>Spermatophyta</taxon>
        <taxon>Magnoliopsida</taxon>
        <taxon>eudicotyledons</taxon>
        <taxon>Gunneridae</taxon>
        <taxon>Pentapetalae</taxon>
        <taxon>asterids</taxon>
        <taxon>campanulids</taxon>
        <taxon>Asterales</taxon>
        <taxon>Asteraceae</taxon>
        <taxon>Carduoideae</taxon>
        <taxon>Cardueae</taxon>
        <taxon>Centaureinae</taxon>
        <taxon>Centaurea</taxon>
    </lineage>
</organism>
<protein>
    <submittedName>
        <fullName evidence="2">Uncharacterized protein</fullName>
    </submittedName>
</protein>
<evidence type="ECO:0000256" key="1">
    <source>
        <dbReference type="SAM" id="MobiDB-lite"/>
    </source>
</evidence>
<evidence type="ECO:0000313" key="2">
    <source>
        <dbReference type="EMBL" id="KAJ9554028.1"/>
    </source>
</evidence>
<proteinExistence type="predicted"/>
<sequence>MVMLSPMKIVRRYTKTLSKMGSGSIMSSTSSRSTKRTRTFVSSDAHFGGPNKNDDEEDFHVEEEIAQPQRPIGRNKAKKAFKSNRSDTPVIVPVELALFFEYLGN</sequence>
<comment type="caution">
    <text evidence="2">The sequence shown here is derived from an EMBL/GenBank/DDBJ whole genome shotgun (WGS) entry which is preliminary data.</text>
</comment>